<dbReference type="Pfam" id="PF14953">
    <property type="entry name" value="DUF4504"/>
    <property type="match status" value="1"/>
</dbReference>
<evidence type="ECO:0000256" key="1">
    <source>
        <dbReference type="ARBA" id="ARBA00007065"/>
    </source>
</evidence>
<name>A0A8S3Q1U0_MYTED</name>
<comment type="caution">
    <text evidence="4">The sequence shown here is derived from an EMBL/GenBank/DDBJ whole genome shotgun (WGS) entry which is preliminary data.</text>
</comment>
<accession>A0A8S3Q1U0</accession>
<dbReference type="PANTHER" id="PTHR31366:SF2">
    <property type="entry name" value="UPF0739 PROTEIN C1ORF74"/>
    <property type="match status" value="1"/>
</dbReference>
<dbReference type="Proteomes" id="UP000683360">
    <property type="component" value="Unassembled WGS sequence"/>
</dbReference>
<reference evidence="4" key="1">
    <citation type="submission" date="2021-03" db="EMBL/GenBank/DDBJ databases">
        <authorList>
            <person name="Bekaert M."/>
        </authorList>
    </citation>
    <scope>NUCLEOTIDE SEQUENCE</scope>
</reference>
<comment type="similarity">
    <text evidence="1">Belongs to the UPF0739 family.</text>
</comment>
<organism evidence="4 5">
    <name type="scientific">Mytilus edulis</name>
    <name type="common">Blue mussel</name>
    <dbReference type="NCBI Taxonomy" id="6550"/>
    <lineage>
        <taxon>Eukaryota</taxon>
        <taxon>Metazoa</taxon>
        <taxon>Spiralia</taxon>
        <taxon>Lophotrochozoa</taxon>
        <taxon>Mollusca</taxon>
        <taxon>Bivalvia</taxon>
        <taxon>Autobranchia</taxon>
        <taxon>Pteriomorphia</taxon>
        <taxon>Mytilida</taxon>
        <taxon>Mytiloidea</taxon>
        <taxon>Mytilidae</taxon>
        <taxon>Mytilinae</taxon>
        <taxon>Mytilus</taxon>
    </lineage>
</organism>
<feature type="compositionally biased region" description="Basic and acidic residues" evidence="2">
    <location>
        <begin position="591"/>
        <end position="600"/>
    </location>
</feature>
<feature type="compositionally biased region" description="Basic and acidic residues" evidence="2">
    <location>
        <begin position="610"/>
        <end position="658"/>
    </location>
</feature>
<protein>
    <submittedName>
        <fullName evidence="4">Uncharacterized protein</fullName>
    </submittedName>
</protein>
<dbReference type="EMBL" id="CAJPWZ010000298">
    <property type="protein sequence ID" value="CAG2189614.1"/>
    <property type="molecule type" value="Genomic_DNA"/>
</dbReference>
<proteinExistence type="inferred from homology"/>
<keyword evidence="5" id="KW-1185">Reference proteome</keyword>
<evidence type="ECO:0000313" key="4">
    <source>
        <dbReference type="EMBL" id="CAG2189614.1"/>
    </source>
</evidence>
<dbReference type="AlphaFoldDB" id="A0A8S3Q1U0"/>
<gene>
    <name evidence="4" type="ORF">MEDL_4968</name>
</gene>
<dbReference type="PANTHER" id="PTHR31366">
    <property type="entry name" value="UPF0739 PROTEIN C1ORF74"/>
    <property type="match status" value="1"/>
</dbReference>
<evidence type="ECO:0000256" key="3">
    <source>
        <dbReference type="SAM" id="Phobius"/>
    </source>
</evidence>
<feature type="region of interest" description="Disordered" evidence="2">
    <location>
        <begin position="574"/>
        <end position="659"/>
    </location>
</feature>
<keyword evidence="3" id="KW-0812">Transmembrane</keyword>
<keyword evidence="3" id="KW-1133">Transmembrane helix</keyword>
<sequence>MRVVFACNSVVKNYHGYGKFINRCCNLEPNGQLLCTDQVEDAWITLLYVCITLVKVMVFLFGPLMIPSHMYDVSYMASQYVVKLQQELKMKLFVTESAQTSVRYKTRLTIQDISEWNKFQEVLGQFPMDEVIPIKIQELKIKVKGKRVIPENEPPTGLLRTLFDNLVRCKVKTLDPFNECCDRSVYAKFEPQFKHKCTWHMCAQTFIRVLMVFLIPIPFYMRIFLYYQFEEGAFKPTLFYHARNKIDYKEQNVDDESPLITRKPSVVKIKKIKKNITKIDKTVHKRLMSISENEEHIFPCTWGSGTIYNLRRFMVQILVGVFCVSCLYSFILLAVEATGIFVEIMAFTMMGIIVNAGSTLRYVSMALLVLVYMHDCYNNVYESYLTFNKAVIDDIMDRVEDLKTVASLPSSMQESIGFTVKPVEAVDRIPTAFMFDKTEPRWRIGHLLLFLDSFDTPRIPLRLFKKLCEVRVHGAPGPVYINLLRATGKFFIIVVFLFFVMIVVMAFGNVHQISSTNQTLATLAGGFVPMLLKNILPRKSVKLNLKTLSFKGQIDEVICEFKQNWPVCDLVIEKDEPEPKNDDEDQTSDIADEKIGSPELKRKKSCESILDAKPEDKEKEKEKEKPKENILEKYMKENAEWKNKDKDKKDGNGTDDSARNSIVDENFVDLFVDLSVAETSVPWQMHGSTESIASASMLPDSDFVTMESSFTDTMPQITVVNVNVLSQKEMMASCALDLHIYKDWCSLIDQHLGRKMRHHLTELLHNVTAVDQAIKPSYLLDFGIKASSFHHFVEDLKRTGCVKTILNIYQMGTDLLVINPRCIQVLQQCTNLESLYIPTDVSSGLAKPQTIKRKLLFEELLQSIKLLPFSLDNISMFDIDVTDMNLTTMFGILLGYPFTYWFERETEENCLSMIPLRCLKVTRTIHIQKENKTQLNSAESFNVFSFSVPEELFDSTAEDHLNRWFSQKKMIDSSLQLSTQTEILPKVAM</sequence>
<evidence type="ECO:0000313" key="5">
    <source>
        <dbReference type="Proteomes" id="UP000683360"/>
    </source>
</evidence>
<keyword evidence="3" id="KW-0472">Membrane</keyword>
<dbReference type="OrthoDB" id="5965014at2759"/>
<feature type="transmembrane region" description="Helical" evidence="3">
    <location>
        <begin position="490"/>
        <end position="508"/>
    </location>
</feature>
<dbReference type="InterPro" id="IPR027850">
    <property type="entry name" value="DUF4504"/>
</dbReference>
<feature type="transmembrane region" description="Helical" evidence="3">
    <location>
        <begin position="313"/>
        <end position="334"/>
    </location>
</feature>
<feature type="transmembrane region" description="Helical" evidence="3">
    <location>
        <begin position="340"/>
        <end position="363"/>
    </location>
</feature>
<evidence type="ECO:0000256" key="2">
    <source>
        <dbReference type="SAM" id="MobiDB-lite"/>
    </source>
</evidence>
<feature type="transmembrane region" description="Helical" evidence="3">
    <location>
        <begin position="42"/>
        <end position="66"/>
    </location>
</feature>